<comment type="caution">
    <text evidence="1">The sequence shown here is derived from an EMBL/GenBank/DDBJ whole genome shotgun (WGS) entry which is preliminary data.</text>
</comment>
<organism evidence="1 2">
    <name type="scientific">Candidatus Accumulibacter phosphatis</name>
    <dbReference type="NCBI Taxonomy" id="327160"/>
    <lineage>
        <taxon>Bacteria</taxon>
        <taxon>Pseudomonadati</taxon>
        <taxon>Pseudomonadota</taxon>
        <taxon>Betaproteobacteria</taxon>
        <taxon>Candidatus Accumulibacter</taxon>
    </lineage>
</organism>
<evidence type="ECO:0000313" key="1">
    <source>
        <dbReference type="EMBL" id="MQM29147.1"/>
    </source>
</evidence>
<evidence type="ECO:0008006" key="3">
    <source>
        <dbReference type="Google" id="ProtNLM"/>
    </source>
</evidence>
<dbReference type="Pfam" id="PF12228">
    <property type="entry name" value="DUF3604"/>
    <property type="match status" value="1"/>
</dbReference>
<gene>
    <name evidence="1" type="ORF">CRU78_00765</name>
</gene>
<proteinExistence type="predicted"/>
<evidence type="ECO:0000313" key="2">
    <source>
        <dbReference type="Proteomes" id="UP000342300"/>
    </source>
</evidence>
<dbReference type="EMBL" id="PDHS01000014">
    <property type="protein sequence ID" value="MQM29147.1"/>
    <property type="molecule type" value="Genomic_DNA"/>
</dbReference>
<accession>A0A6A7RNM0</accession>
<dbReference type="InterPro" id="IPR022028">
    <property type="entry name" value="DUF3604"/>
</dbReference>
<name>A0A6A7RNM0_9PROT</name>
<dbReference type="AlphaFoldDB" id="A0A6A7RNM0"/>
<dbReference type="Proteomes" id="UP000342300">
    <property type="component" value="Unassembled WGS sequence"/>
</dbReference>
<protein>
    <recommendedName>
        <fullName evidence="3">DUF3604 domain-containing protein</fullName>
    </recommendedName>
</protein>
<reference evidence="1 2" key="1">
    <citation type="submission" date="2017-09" db="EMBL/GenBank/DDBJ databases">
        <title>Metagenomic Analysis Reveals Denitrifying Candidatus Accumulibacter and Flanking Population as a Source of N2O.</title>
        <authorList>
            <person name="Gao H."/>
            <person name="Mao Y."/>
            <person name="Zhao X."/>
            <person name="Liu W.-T."/>
            <person name="Zhang T."/>
            <person name="Wells G."/>
        </authorList>
    </citation>
    <scope>NUCLEOTIDE SEQUENCE [LARGE SCALE GENOMIC DNA]</scope>
    <source>
        <strain evidence="1">CANDO_2_IC</strain>
    </source>
</reference>
<sequence length="221" mass="24268">MPAIGSTVDLTKGTYTNTIGAVELKTVWTDPDFDPALDAFYYVRVLEIPTPRWSSMQAVQLGRVPPSGTGFTAVIQERAWSSPIWYTPSAEARKASKPGLTVAELSKQGAQLLGDAQLKELLVGKTVKVRNSVTGQRFEILHGATGRRLITSVDGKAADLHEVGEMMHGGDRDYEIRDGRLRTDINGSEFDVAVYQLGDKYLAARSNEFGYANYEVEPVKE</sequence>